<proteinExistence type="predicted"/>
<feature type="region of interest" description="Disordered" evidence="1">
    <location>
        <begin position="157"/>
        <end position="197"/>
    </location>
</feature>
<organism evidence="2 3">
    <name type="scientific">Gordonia rhizosphera NBRC 16068</name>
    <dbReference type="NCBI Taxonomy" id="1108045"/>
    <lineage>
        <taxon>Bacteria</taxon>
        <taxon>Bacillati</taxon>
        <taxon>Actinomycetota</taxon>
        <taxon>Actinomycetes</taxon>
        <taxon>Mycobacteriales</taxon>
        <taxon>Gordoniaceae</taxon>
        <taxon>Gordonia</taxon>
    </lineage>
</organism>
<dbReference type="AlphaFoldDB" id="K6WLS7"/>
<name>K6WLS7_9ACTN</name>
<dbReference type="OrthoDB" id="511192at2"/>
<evidence type="ECO:0008006" key="4">
    <source>
        <dbReference type="Google" id="ProtNLM"/>
    </source>
</evidence>
<comment type="caution">
    <text evidence="2">The sequence shown here is derived from an EMBL/GenBank/DDBJ whole genome shotgun (WGS) entry which is preliminary data.</text>
</comment>
<gene>
    <name evidence="2" type="ORF">GORHZ_206_00160</name>
</gene>
<dbReference type="Proteomes" id="UP000008363">
    <property type="component" value="Unassembled WGS sequence"/>
</dbReference>
<dbReference type="EMBL" id="BAHC01000206">
    <property type="protein sequence ID" value="GAB93112.1"/>
    <property type="molecule type" value="Genomic_DNA"/>
</dbReference>
<evidence type="ECO:0000313" key="2">
    <source>
        <dbReference type="EMBL" id="GAB93112.1"/>
    </source>
</evidence>
<evidence type="ECO:0000313" key="3">
    <source>
        <dbReference type="Proteomes" id="UP000008363"/>
    </source>
</evidence>
<protein>
    <recommendedName>
        <fullName evidence="4">DUF4262 domain-containing protein</fullName>
    </recommendedName>
</protein>
<dbReference type="InterPro" id="IPR025358">
    <property type="entry name" value="DUF4262"/>
</dbReference>
<reference evidence="2 3" key="1">
    <citation type="submission" date="2012-08" db="EMBL/GenBank/DDBJ databases">
        <title>Whole genome shotgun sequence of Gordonia rhizosphera NBRC 16068.</title>
        <authorList>
            <person name="Takarada H."/>
            <person name="Isaki S."/>
            <person name="Hosoyama A."/>
            <person name="Tsuchikane K."/>
            <person name="Katsumata H."/>
            <person name="Baba S."/>
            <person name="Ohji S."/>
            <person name="Yamazaki S."/>
            <person name="Fujita N."/>
        </authorList>
    </citation>
    <scope>NUCLEOTIDE SEQUENCE [LARGE SCALE GENOMIC DNA]</scope>
    <source>
        <strain evidence="2 3">NBRC 16068</strain>
    </source>
</reference>
<keyword evidence="3" id="KW-1185">Reference proteome</keyword>
<accession>K6WLS7</accession>
<dbReference type="RefSeq" id="WP_006338056.1">
    <property type="nucleotide sequence ID" value="NZ_BAHC01000206.1"/>
</dbReference>
<sequence>MSDHTAAHRGLRRWHPDPVVRSTISTIRSKGWAVTAVSGVCVCGSSQCTSPGCSFAYTTGMGLHVIPELAVYGLDARTSCAVLNELGSLFHRQDWRRVVDGRVVVSLQSLDVGVRVIEMIDKSDLLITNELFPDAPALQVVWPDDSGRFPWDTDYSLPPAAQEIKGTSDTGARTTEPRVIRSPAPNRAQRRAARRRC</sequence>
<evidence type="ECO:0000256" key="1">
    <source>
        <dbReference type="SAM" id="MobiDB-lite"/>
    </source>
</evidence>
<dbReference type="Pfam" id="PF14081">
    <property type="entry name" value="DUF4262"/>
    <property type="match status" value="1"/>
</dbReference>
<feature type="compositionally biased region" description="Basic residues" evidence="1">
    <location>
        <begin position="188"/>
        <end position="197"/>
    </location>
</feature>
<dbReference type="STRING" id="1108045.GORHZ_206_00160"/>
<dbReference type="eggNOG" id="ENOG5033SSY">
    <property type="taxonomic scope" value="Bacteria"/>
</dbReference>